<dbReference type="PANTHER" id="PTHR46797:SF19">
    <property type="entry name" value="BLL2473 PROTEIN"/>
    <property type="match status" value="1"/>
</dbReference>
<dbReference type="Proteomes" id="UP000060345">
    <property type="component" value="Chromosome 1"/>
</dbReference>
<accession>A0A0K1NHJ3</accession>
<evidence type="ECO:0000313" key="4">
    <source>
        <dbReference type="EMBL" id="QUB87305.1"/>
    </source>
</evidence>
<keyword evidence="1" id="KW-0238">DNA-binding</keyword>
<dbReference type="InterPro" id="IPR013096">
    <property type="entry name" value="Cupin_2"/>
</dbReference>
<dbReference type="Pfam" id="PF07883">
    <property type="entry name" value="Cupin_2"/>
    <property type="match status" value="1"/>
</dbReference>
<protein>
    <submittedName>
        <fullName evidence="3 4">Transcriptional regulator</fullName>
    </submittedName>
</protein>
<evidence type="ECO:0000313" key="3">
    <source>
        <dbReference type="EMBL" id="AKU68363.1"/>
    </source>
</evidence>
<dbReference type="Gene3D" id="1.10.260.40">
    <property type="entry name" value="lambda repressor-like DNA-binding domains"/>
    <property type="match status" value="1"/>
</dbReference>
<dbReference type="PANTHER" id="PTHR46797">
    <property type="entry name" value="HTH-TYPE TRANSCRIPTIONAL REGULATOR"/>
    <property type="match status" value="1"/>
</dbReference>
<dbReference type="EMBL" id="CP012074">
    <property type="protein sequence ID" value="AKU68363.1"/>
    <property type="molecule type" value="Genomic_DNA"/>
</dbReference>
<evidence type="ECO:0000313" key="6">
    <source>
        <dbReference type="Proteomes" id="UP000682005"/>
    </source>
</evidence>
<evidence type="ECO:0000259" key="2">
    <source>
        <dbReference type="PROSITE" id="PS50943"/>
    </source>
</evidence>
<evidence type="ECO:0000256" key="1">
    <source>
        <dbReference type="ARBA" id="ARBA00023125"/>
    </source>
</evidence>
<gene>
    <name evidence="3" type="ORF">ADJ77_00310</name>
    <name evidence="4" type="ORF">J5A51_07450</name>
</gene>
<dbReference type="InterPro" id="IPR010982">
    <property type="entry name" value="Lambda_DNA-bd_dom_sf"/>
</dbReference>
<dbReference type="InterPro" id="IPR050807">
    <property type="entry name" value="TransReg_Diox_bact_type"/>
</dbReference>
<name>A0A0K1NHJ3_9BACT</name>
<reference evidence="4 6" key="2">
    <citation type="submission" date="2021-03" db="EMBL/GenBank/DDBJ databases">
        <title>Human Oral Microbial Genomes.</title>
        <authorList>
            <person name="Johnston C.D."/>
            <person name="Chen T."/>
            <person name="Dewhirst F.E."/>
        </authorList>
    </citation>
    <scope>NUCLEOTIDE SEQUENCE [LARGE SCALE GENOMIC DNA]</scope>
    <source>
        <strain evidence="4 6">W1435</strain>
    </source>
</reference>
<dbReference type="InterPro" id="IPR014710">
    <property type="entry name" value="RmlC-like_jellyroll"/>
</dbReference>
<dbReference type="SMART" id="SM00530">
    <property type="entry name" value="HTH_XRE"/>
    <property type="match status" value="1"/>
</dbReference>
<dbReference type="SUPFAM" id="SSF51182">
    <property type="entry name" value="RmlC-like cupins"/>
    <property type="match status" value="1"/>
</dbReference>
<dbReference type="RefSeq" id="WP_025077832.1">
    <property type="nucleotide sequence ID" value="NZ_BAKO01000004.1"/>
</dbReference>
<keyword evidence="6" id="KW-1185">Reference proteome</keyword>
<dbReference type="eggNOG" id="COG1396">
    <property type="taxonomic scope" value="Bacteria"/>
</dbReference>
<dbReference type="InterPro" id="IPR001387">
    <property type="entry name" value="Cro/C1-type_HTH"/>
</dbReference>
<dbReference type="STRING" id="1236517.ADJ77_00310"/>
<dbReference type="GO" id="GO:0005829">
    <property type="term" value="C:cytosol"/>
    <property type="evidence" value="ECO:0007669"/>
    <property type="project" value="TreeGrafter"/>
</dbReference>
<organism evidence="3 5">
    <name type="scientific">Prevotella fusca JCM 17724</name>
    <dbReference type="NCBI Taxonomy" id="1236517"/>
    <lineage>
        <taxon>Bacteria</taxon>
        <taxon>Pseudomonadati</taxon>
        <taxon>Bacteroidota</taxon>
        <taxon>Bacteroidia</taxon>
        <taxon>Bacteroidales</taxon>
        <taxon>Prevotellaceae</taxon>
        <taxon>Prevotella</taxon>
    </lineage>
</organism>
<dbReference type="CDD" id="cd02209">
    <property type="entry name" value="cupin_XRE_C"/>
    <property type="match status" value="1"/>
</dbReference>
<feature type="domain" description="HTH cro/C1-type" evidence="2">
    <location>
        <begin position="12"/>
        <end position="66"/>
    </location>
</feature>
<dbReference type="PROSITE" id="PS50943">
    <property type="entry name" value="HTH_CROC1"/>
    <property type="match status" value="1"/>
</dbReference>
<evidence type="ECO:0000313" key="5">
    <source>
        <dbReference type="Proteomes" id="UP000060345"/>
    </source>
</evidence>
<dbReference type="eggNOG" id="COG0662">
    <property type="taxonomic scope" value="Bacteria"/>
</dbReference>
<dbReference type="AlphaFoldDB" id="A0A0K1NHJ3"/>
<dbReference type="InterPro" id="IPR011051">
    <property type="entry name" value="RmlC_Cupin_sf"/>
</dbReference>
<dbReference type="GO" id="GO:0003700">
    <property type="term" value="F:DNA-binding transcription factor activity"/>
    <property type="evidence" value="ECO:0007669"/>
    <property type="project" value="TreeGrafter"/>
</dbReference>
<dbReference type="OrthoDB" id="9805356at2"/>
<dbReference type="SUPFAM" id="SSF47413">
    <property type="entry name" value="lambda repressor-like DNA-binding domains"/>
    <property type="match status" value="1"/>
</dbReference>
<dbReference type="Gene3D" id="2.60.120.10">
    <property type="entry name" value="Jelly Rolls"/>
    <property type="match status" value="1"/>
</dbReference>
<dbReference type="KEGG" id="pfus:ADJ77_00310"/>
<sequence>MEEAIKQIGERLKGLRESLDISVQEMAETCGITEEKYLKMERGESDLSVSKLYKVSSRYGIALDILMFGEEPHMSAYFLTRNGKGVSVERVKAYKYQSLASGFRGRRAAPFLVTVEPKPAGEPVEMDIHPGQEFDIVWTGRMELRLGDKMFVLAPGDSIYFDASQPHCMRALDNMTLKFLAIIL</sequence>
<dbReference type="EMBL" id="CP072370">
    <property type="protein sequence ID" value="QUB87305.1"/>
    <property type="molecule type" value="Genomic_DNA"/>
</dbReference>
<reference evidence="3 5" key="1">
    <citation type="submission" date="2015-07" db="EMBL/GenBank/DDBJ databases">
        <authorList>
            <person name="Noorani M."/>
        </authorList>
    </citation>
    <scope>NUCLEOTIDE SEQUENCE [LARGE SCALE GENOMIC DNA]</scope>
    <source>
        <strain evidence="3 5">W1435</strain>
    </source>
</reference>
<proteinExistence type="predicted"/>
<dbReference type="Pfam" id="PF01381">
    <property type="entry name" value="HTH_3"/>
    <property type="match status" value="1"/>
</dbReference>
<dbReference type="GO" id="GO:0003677">
    <property type="term" value="F:DNA binding"/>
    <property type="evidence" value="ECO:0007669"/>
    <property type="project" value="UniProtKB-KW"/>
</dbReference>
<dbReference type="Proteomes" id="UP000682005">
    <property type="component" value="Chromosome 1"/>
</dbReference>
<dbReference type="CDD" id="cd00093">
    <property type="entry name" value="HTH_XRE"/>
    <property type="match status" value="1"/>
</dbReference>